<keyword evidence="3" id="KW-0238">DNA-binding</keyword>
<feature type="domain" description="Type I restriction modification DNA specificity" evidence="5">
    <location>
        <begin position="190"/>
        <end position="358"/>
    </location>
</feature>
<dbReference type="Pfam" id="PF01420">
    <property type="entry name" value="Methylase_S"/>
    <property type="match status" value="3"/>
</dbReference>
<dbReference type="GO" id="GO:0004519">
    <property type="term" value="F:endonuclease activity"/>
    <property type="evidence" value="ECO:0007669"/>
    <property type="project" value="UniProtKB-KW"/>
</dbReference>
<dbReference type="AlphaFoldDB" id="A0A6G4MWG1"/>
<evidence type="ECO:0000256" key="4">
    <source>
        <dbReference type="ARBA" id="ARBA00038652"/>
    </source>
</evidence>
<evidence type="ECO:0000256" key="3">
    <source>
        <dbReference type="ARBA" id="ARBA00023125"/>
    </source>
</evidence>
<evidence type="ECO:0000256" key="1">
    <source>
        <dbReference type="ARBA" id="ARBA00010923"/>
    </source>
</evidence>
<dbReference type="InterPro" id="IPR051212">
    <property type="entry name" value="Type-I_RE_S_subunit"/>
</dbReference>
<reference evidence="6" key="1">
    <citation type="submission" date="2020-02" db="EMBL/GenBank/DDBJ databases">
        <title>Antibiotic resistance/susceptibility profiles of lactic acid-producing cocci isolated from the human vagina, and analysis of the genetic basis of atypical resistances.</title>
        <authorList>
            <person name="Sirichoat A."/>
            <person name="Florez A.B."/>
            <person name="Vazquez L."/>
            <person name="Buppasiri P."/>
            <person name="Panya M."/>
            <person name="Lulitanond V."/>
            <person name="Mayo B."/>
        </authorList>
    </citation>
    <scope>NUCLEOTIDE SEQUENCE</scope>
    <source>
        <strain evidence="6">VA01-10AN</strain>
    </source>
</reference>
<dbReference type="RefSeq" id="WP_150901548.1">
    <property type="nucleotide sequence ID" value="NZ_JAAJBF010000001.1"/>
</dbReference>
<keyword evidence="2" id="KW-0680">Restriction system</keyword>
<dbReference type="EMBL" id="JAAJBG010000002">
    <property type="protein sequence ID" value="NGG15410.1"/>
    <property type="molecule type" value="Genomic_DNA"/>
</dbReference>
<accession>A0A6G4MWG1</accession>
<feature type="domain" description="Type I restriction modification DNA specificity" evidence="5">
    <location>
        <begin position="11"/>
        <end position="161"/>
    </location>
</feature>
<comment type="similarity">
    <text evidence="1">Belongs to the type-I restriction system S methylase family.</text>
</comment>
<proteinExistence type="inferred from homology"/>
<gene>
    <name evidence="6" type="ORF">G5T13_01840</name>
</gene>
<dbReference type="CDD" id="cd17292">
    <property type="entry name" value="RMtype1_S_LlaA17I_TRD2-CR2_like"/>
    <property type="match status" value="1"/>
</dbReference>
<sequence length="577" mass="66661">MNILEENQNCPVEWKELGEVCSVKKGKQLNKNLLTEDGLYPAYNGGQTYSGRTNDYNVEANTIIVSQGGASAGFVNFVDTKFWANAHCYYILPDETRVNNRFVYHFVKMNQKYLMDFQHGAGIPALKADKLSKLLLPIPPLEIQEKIVQILDKMTEYVTELASELASRKKQYSYYRDKLLSFEDEVYQVEWKTLGEVGKVSMCRRILKNQTSDNGEVPFYKIGTFGKVATSYISRELFENYKLRFSYPKLGDILISASGTIGRTVVFNGEDSYFQDSNIVWLDHDESQVLNRYLYYFYQMNPWKVSDGGTISRLYNGNIEKTRIPVPSLEIQSRIVQVLDNFDMVCNDLNIGLPKEIELRQKQYEYFREKLLTFVAEGEYTESRVEEWDNSAIIKLLQWVFGPIRVKVGQVVNLQRGKRLVRKQLTTLGSIPVYQNSLTPLGYYTESNRVKNTSFVICAGAAGEIGYSAVDFWAADDVYTLETSDNISDKFMYYVLLSKQDRLKSQVRKASIPRLSKDAIDKVTFYLPSLTEQKRIVSILDHFNTLTTSISEGLPKEIEQRQKQYEYWREQLLNFTR</sequence>
<name>A0A6G4MWG1_STRAP</name>
<dbReference type="PANTHER" id="PTHR43140">
    <property type="entry name" value="TYPE-1 RESTRICTION ENZYME ECOKI SPECIFICITY PROTEIN"/>
    <property type="match status" value="1"/>
</dbReference>
<dbReference type="InterPro" id="IPR044946">
    <property type="entry name" value="Restrct_endonuc_typeI_TRD_sf"/>
</dbReference>
<evidence type="ECO:0000259" key="5">
    <source>
        <dbReference type="Pfam" id="PF01420"/>
    </source>
</evidence>
<organism evidence="6">
    <name type="scientific">Streptococcus anginosus</name>
    <dbReference type="NCBI Taxonomy" id="1328"/>
    <lineage>
        <taxon>Bacteria</taxon>
        <taxon>Bacillati</taxon>
        <taxon>Bacillota</taxon>
        <taxon>Bacilli</taxon>
        <taxon>Lactobacillales</taxon>
        <taxon>Streptococcaceae</taxon>
        <taxon>Streptococcus</taxon>
        <taxon>Streptococcus anginosus group</taxon>
    </lineage>
</organism>
<dbReference type="GO" id="GO:0003677">
    <property type="term" value="F:DNA binding"/>
    <property type="evidence" value="ECO:0007669"/>
    <property type="project" value="UniProtKB-KW"/>
</dbReference>
<dbReference type="InterPro" id="IPR000055">
    <property type="entry name" value="Restrct_endonuc_typeI_TRD"/>
</dbReference>
<dbReference type="PANTHER" id="PTHR43140:SF1">
    <property type="entry name" value="TYPE I RESTRICTION ENZYME ECOKI SPECIFICITY SUBUNIT"/>
    <property type="match status" value="1"/>
</dbReference>
<evidence type="ECO:0000313" key="6">
    <source>
        <dbReference type="EMBL" id="NGG15410.1"/>
    </source>
</evidence>
<dbReference type="CDD" id="cd17291">
    <property type="entry name" value="RMtype1_S_MgeORF438P-TRD-CR_like"/>
    <property type="match status" value="2"/>
</dbReference>
<dbReference type="GO" id="GO:0009307">
    <property type="term" value="P:DNA restriction-modification system"/>
    <property type="evidence" value="ECO:0007669"/>
    <property type="project" value="UniProtKB-KW"/>
</dbReference>
<keyword evidence="6" id="KW-0255">Endonuclease</keyword>
<keyword evidence="6" id="KW-0378">Hydrolase</keyword>
<feature type="domain" description="Type I restriction modification DNA specificity" evidence="5">
    <location>
        <begin position="406"/>
        <end position="560"/>
    </location>
</feature>
<comment type="caution">
    <text evidence="6">The sequence shown here is derived from an EMBL/GenBank/DDBJ whole genome shotgun (WGS) entry which is preliminary data.</text>
</comment>
<keyword evidence="6" id="KW-0540">Nuclease</keyword>
<protein>
    <submittedName>
        <fullName evidence="6">Restriction endonuclease subunit S</fullName>
    </submittedName>
</protein>
<comment type="subunit">
    <text evidence="4">The methyltransferase is composed of M and S polypeptides.</text>
</comment>
<dbReference type="Gene3D" id="3.90.220.20">
    <property type="entry name" value="DNA methylase specificity domains"/>
    <property type="match status" value="3"/>
</dbReference>
<evidence type="ECO:0000256" key="2">
    <source>
        <dbReference type="ARBA" id="ARBA00022747"/>
    </source>
</evidence>
<dbReference type="SUPFAM" id="SSF116734">
    <property type="entry name" value="DNA methylase specificity domain"/>
    <property type="match status" value="3"/>
</dbReference>